<dbReference type="Pfam" id="PF00175">
    <property type="entry name" value="NAD_binding_1"/>
    <property type="match status" value="1"/>
</dbReference>
<sequence length="450" mass="51027">MNLSDILKRYSDIAIKLPPVPATFIKTTVLVENQESSSELKHLQINCNQPFEATGVFEYEIDAYRIIAEGEDVKTVYDLTLNTKAEIDHLYQPGDTVGILTNNFDVDVRKLLKHLDLESAGDQCLLVEVDPSTKKKAAKLPPHVPPTIQIAKLFKECLDLRAIPKKLFLRALLDHTTDEGEKHFISLLCSKDGHVYDDIILEPRLGFVTLLKHISSCKPPISVLIEHLPRLMPRPYSIANYYDDPGQVGKLRIIFSLNEESPGLTTTMLKDSCESRNPIFLYFRKPTRFVYTNNDMEYDTVMIGVGTGIAPYLSFLEKRSKTPNPHSLGNAWLFAGFRYENSSYICRDELEQYTSGRILNNCSVAFSRDPGTQYRHVQDLLEANKEALVELLCGSNCKIYVCGDGKMMLPQIERKFVEIISTVQGIGQDKSSTIISELKKSDRYMEDTWL</sequence>
<dbReference type="PRINTS" id="PR00371">
    <property type="entry name" value="FPNCR"/>
</dbReference>
<dbReference type="GO" id="GO:0050660">
    <property type="term" value="F:flavin adenine dinucleotide binding"/>
    <property type="evidence" value="ECO:0007669"/>
    <property type="project" value="TreeGrafter"/>
</dbReference>
<dbReference type="InterPro" id="IPR001433">
    <property type="entry name" value="OxRdtase_FAD/NAD-bd"/>
</dbReference>
<keyword evidence="4" id="KW-0560">Oxidoreductase</keyword>
<keyword evidence="3" id="KW-0274">FAD</keyword>
<dbReference type="AlphaFoldDB" id="A0A1S4EW18"/>
<dbReference type="InterPro" id="IPR003097">
    <property type="entry name" value="CysJ-like_FAD-binding"/>
</dbReference>
<evidence type="ECO:0000313" key="8">
    <source>
        <dbReference type="EnsemblMetazoa" id="AAEL000502-PA"/>
    </source>
</evidence>
<protein>
    <recommendedName>
        <fullName evidence="6">Methionine synthase reductase</fullName>
        <ecNumber evidence="5">1.16.1.8</ecNumber>
    </recommendedName>
</protein>
<accession>A0A1S4EW18</accession>
<dbReference type="InParanoid" id="A0A1S4EW18"/>
<dbReference type="Pfam" id="PF00667">
    <property type="entry name" value="FAD_binding_1"/>
    <property type="match status" value="1"/>
</dbReference>
<dbReference type="EC" id="1.16.1.8" evidence="5"/>
<dbReference type="GO" id="GO:0005829">
    <property type="term" value="C:cytosol"/>
    <property type="evidence" value="ECO:0007669"/>
    <property type="project" value="TreeGrafter"/>
</dbReference>
<keyword evidence="9" id="KW-1185">Reference proteome</keyword>
<dbReference type="Gene3D" id="2.40.30.10">
    <property type="entry name" value="Translation factors"/>
    <property type="match status" value="1"/>
</dbReference>
<dbReference type="Gene3D" id="3.40.50.80">
    <property type="entry name" value="Nucleotide-binding domain of ferredoxin-NADP reductase (FNR) module"/>
    <property type="match status" value="1"/>
</dbReference>
<reference evidence="9" key="1">
    <citation type="submission" date="2017-06" db="EMBL/GenBank/DDBJ databases">
        <title>Aedes aegypti genome working group (AGWG) sequencing and assembly.</title>
        <authorList>
            <consortium name="Aedes aegypti Genome Working Group (AGWG)"/>
            <person name="Matthews B.J."/>
        </authorList>
    </citation>
    <scope>NUCLEOTIDE SEQUENCE [LARGE SCALE GENOMIC DNA]</scope>
    <source>
        <strain evidence="9">LVP_AGWG</strain>
    </source>
</reference>
<evidence type="ECO:0000256" key="2">
    <source>
        <dbReference type="ARBA" id="ARBA00022630"/>
    </source>
</evidence>
<dbReference type="Proteomes" id="UP000008820">
    <property type="component" value="Unassembled WGS sequence"/>
</dbReference>
<proteinExistence type="predicted"/>
<dbReference type="InterPro" id="IPR017938">
    <property type="entry name" value="Riboflavin_synthase-like_b-brl"/>
</dbReference>
<dbReference type="FunFam" id="1.20.990.10:FF:000007">
    <property type="entry name" value="Methionine synthase reductase"/>
    <property type="match status" value="1"/>
</dbReference>
<dbReference type="SUPFAM" id="SSF63380">
    <property type="entry name" value="Riboflavin synthase domain-like"/>
    <property type="match status" value="1"/>
</dbReference>
<gene>
    <name evidence="8" type="primary">5578477</name>
</gene>
<evidence type="ECO:0000313" key="9">
    <source>
        <dbReference type="Proteomes" id="UP000008820"/>
    </source>
</evidence>
<evidence type="ECO:0000259" key="7">
    <source>
        <dbReference type="PROSITE" id="PS51384"/>
    </source>
</evidence>
<dbReference type="EnsemblMetazoa" id="AAEL000502-RA">
    <property type="protein sequence ID" value="AAEL000502-PA"/>
    <property type="gene ID" value="AAEL000502"/>
</dbReference>
<dbReference type="InterPro" id="IPR017927">
    <property type="entry name" value="FAD-bd_FR_type"/>
</dbReference>
<dbReference type="VEuPathDB" id="VectorBase:AAEL000502"/>
<dbReference type="OrthoDB" id="1856718at2759"/>
<dbReference type="GO" id="GO:0009086">
    <property type="term" value="P:methionine biosynthetic process"/>
    <property type="evidence" value="ECO:0007669"/>
    <property type="project" value="TreeGrafter"/>
</dbReference>
<evidence type="ECO:0000256" key="4">
    <source>
        <dbReference type="ARBA" id="ARBA00023002"/>
    </source>
</evidence>
<feature type="domain" description="FAD-binding FR-type" evidence="7">
    <location>
        <begin position="17"/>
        <end position="318"/>
    </location>
</feature>
<evidence type="ECO:0000256" key="6">
    <source>
        <dbReference type="ARBA" id="ARBA00040659"/>
    </source>
</evidence>
<dbReference type="InterPro" id="IPR023173">
    <property type="entry name" value="NADPH_Cyt_P450_Rdtase_alpha"/>
</dbReference>
<evidence type="ECO:0000256" key="5">
    <source>
        <dbReference type="ARBA" id="ARBA00039088"/>
    </source>
</evidence>
<name>A0A1S4EW18_AEDAE</name>
<dbReference type="PROSITE" id="PS51384">
    <property type="entry name" value="FAD_FR"/>
    <property type="match status" value="1"/>
</dbReference>
<reference evidence="8" key="2">
    <citation type="submission" date="2020-05" db="UniProtKB">
        <authorList>
            <consortium name="EnsemblMetazoa"/>
        </authorList>
    </citation>
    <scope>IDENTIFICATION</scope>
    <source>
        <strain evidence="8">LVP_AGWG</strain>
    </source>
</reference>
<dbReference type="GO" id="GO:0010181">
    <property type="term" value="F:FMN binding"/>
    <property type="evidence" value="ECO:0007669"/>
    <property type="project" value="TreeGrafter"/>
</dbReference>
<dbReference type="GO" id="GO:0030586">
    <property type="term" value="F:[methionine synthase] reductase (NADPH) activity"/>
    <property type="evidence" value="ECO:0007669"/>
    <property type="project" value="UniProtKB-EC"/>
</dbReference>
<organism evidence="8 9">
    <name type="scientific">Aedes aegypti</name>
    <name type="common">Yellowfever mosquito</name>
    <name type="synonym">Culex aegypti</name>
    <dbReference type="NCBI Taxonomy" id="7159"/>
    <lineage>
        <taxon>Eukaryota</taxon>
        <taxon>Metazoa</taxon>
        <taxon>Ecdysozoa</taxon>
        <taxon>Arthropoda</taxon>
        <taxon>Hexapoda</taxon>
        <taxon>Insecta</taxon>
        <taxon>Pterygota</taxon>
        <taxon>Neoptera</taxon>
        <taxon>Endopterygota</taxon>
        <taxon>Diptera</taxon>
        <taxon>Nematocera</taxon>
        <taxon>Culicoidea</taxon>
        <taxon>Culicidae</taxon>
        <taxon>Culicinae</taxon>
        <taxon>Aedini</taxon>
        <taxon>Aedes</taxon>
        <taxon>Stegomyia</taxon>
    </lineage>
</organism>
<evidence type="ECO:0000256" key="1">
    <source>
        <dbReference type="ARBA" id="ARBA00001974"/>
    </source>
</evidence>
<keyword evidence="2" id="KW-0285">Flavoprotein</keyword>
<comment type="cofactor">
    <cofactor evidence="1">
        <name>FAD</name>
        <dbReference type="ChEBI" id="CHEBI:57692"/>
    </cofactor>
</comment>
<dbReference type="InterPro" id="IPR001709">
    <property type="entry name" value="Flavoprot_Pyr_Nucl_cyt_Rdtase"/>
</dbReference>
<dbReference type="GO" id="GO:0050667">
    <property type="term" value="P:homocysteine metabolic process"/>
    <property type="evidence" value="ECO:0007669"/>
    <property type="project" value="TreeGrafter"/>
</dbReference>
<dbReference type="Gene3D" id="1.20.990.10">
    <property type="entry name" value="NADPH-cytochrome p450 Reductase, Chain A, domain 3"/>
    <property type="match status" value="1"/>
</dbReference>
<dbReference type="SUPFAM" id="SSF52343">
    <property type="entry name" value="Ferredoxin reductase-like, C-terminal NADP-linked domain"/>
    <property type="match status" value="1"/>
</dbReference>
<dbReference type="PANTHER" id="PTHR19384">
    <property type="entry name" value="NITRIC OXIDE SYNTHASE-RELATED"/>
    <property type="match status" value="1"/>
</dbReference>
<dbReference type="InterPro" id="IPR039261">
    <property type="entry name" value="FNR_nucleotide-bd"/>
</dbReference>
<evidence type="ECO:0000256" key="3">
    <source>
        <dbReference type="ARBA" id="ARBA00022827"/>
    </source>
</evidence>
<dbReference type="PANTHER" id="PTHR19384:SF84">
    <property type="entry name" value="METHIONINE SYNTHASE REDUCTASE"/>
    <property type="match status" value="1"/>
</dbReference>